<accession>A0A344LQ72</accession>
<reference evidence="1 2" key="1">
    <citation type="submission" date="2018-06" db="EMBL/GenBank/DDBJ databases">
        <title>Genome sequencing of Flavobacterium.</title>
        <authorList>
            <person name="Baek M.-G."/>
            <person name="Yi H."/>
        </authorList>
    </citation>
    <scope>NUCLEOTIDE SEQUENCE [LARGE SCALE GENOMIC DNA]</scope>
    <source>
        <strain evidence="1 2">HYN0086</strain>
    </source>
</reference>
<dbReference type="AlphaFoldDB" id="A0A344LQ72"/>
<organism evidence="1 2">
    <name type="scientific">Flavobacterium fluviale</name>
    <dbReference type="NCBI Taxonomy" id="2249356"/>
    <lineage>
        <taxon>Bacteria</taxon>
        <taxon>Pseudomonadati</taxon>
        <taxon>Bacteroidota</taxon>
        <taxon>Flavobacteriia</taxon>
        <taxon>Flavobacteriales</taxon>
        <taxon>Flavobacteriaceae</taxon>
        <taxon>Flavobacterium</taxon>
    </lineage>
</organism>
<evidence type="ECO:0000313" key="1">
    <source>
        <dbReference type="EMBL" id="AXB56064.1"/>
    </source>
</evidence>
<dbReference type="KEGG" id="ffl:HYN86_05395"/>
<sequence>MRFFKFIFFGFVLCFSACSQNQNKQMSNLTSKNYIETMMNSTKRYDYEPIYFLTFVQNSCFSEILVNDIPINKNFKKASQGLTLDINDYIFKSGPQKVTIRLYPVGKIGILNLPTLVNNTEMKIDITEADNKKRDLKGKEISTYITPLATYEADGYEKTRFGATGKDYYEATFTFNATVPYEFNSLDKARDLSQWKKEILEEKVVDFYKNQWNIINEKREDDYFSYLELKEKQTCQSLFYNKTELQETLESYLEAFTIEDYKLQALENYTLKFYGNGKLVCLELASLESKMRGKSALWSKFDENRTADFLKYYLYIPEGEDELKILR</sequence>
<evidence type="ECO:0000313" key="2">
    <source>
        <dbReference type="Proteomes" id="UP000251561"/>
    </source>
</evidence>
<gene>
    <name evidence="1" type="ORF">HYN86_05395</name>
</gene>
<protein>
    <submittedName>
        <fullName evidence="1">Uncharacterized protein</fullName>
    </submittedName>
</protein>
<name>A0A344LQ72_9FLAO</name>
<dbReference type="Proteomes" id="UP000251561">
    <property type="component" value="Chromosome"/>
</dbReference>
<keyword evidence="2" id="KW-1185">Reference proteome</keyword>
<dbReference type="EMBL" id="CP030261">
    <property type="protein sequence ID" value="AXB56064.1"/>
    <property type="molecule type" value="Genomic_DNA"/>
</dbReference>
<dbReference type="OrthoDB" id="1149023at2"/>
<proteinExistence type="predicted"/>
<dbReference type="RefSeq" id="WP_113677116.1">
    <property type="nucleotide sequence ID" value="NZ_CP030261.1"/>
</dbReference>